<gene>
    <name evidence="1" type="ORF">KQX54_010028</name>
</gene>
<evidence type="ECO:0000313" key="1">
    <source>
        <dbReference type="EMBL" id="KAH0549527.1"/>
    </source>
</evidence>
<evidence type="ECO:0000313" key="2">
    <source>
        <dbReference type="Proteomes" id="UP000826195"/>
    </source>
</evidence>
<reference evidence="1 2" key="1">
    <citation type="journal article" date="2021" name="J. Hered.">
        <title>A chromosome-level genome assembly of the parasitoid wasp, Cotesia glomerata (Hymenoptera: Braconidae).</title>
        <authorList>
            <person name="Pinto B.J."/>
            <person name="Weis J.J."/>
            <person name="Gamble T."/>
            <person name="Ode P.J."/>
            <person name="Paul R."/>
            <person name="Zaspel J.M."/>
        </authorList>
    </citation>
    <scope>NUCLEOTIDE SEQUENCE [LARGE SCALE GENOMIC DNA]</scope>
    <source>
        <strain evidence="1">CgM1</strain>
    </source>
</reference>
<organism evidence="1 2">
    <name type="scientific">Cotesia glomerata</name>
    <name type="common">Lepidopteran parasitic wasp</name>
    <name type="synonym">Apanteles glomeratus</name>
    <dbReference type="NCBI Taxonomy" id="32391"/>
    <lineage>
        <taxon>Eukaryota</taxon>
        <taxon>Metazoa</taxon>
        <taxon>Ecdysozoa</taxon>
        <taxon>Arthropoda</taxon>
        <taxon>Hexapoda</taxon>
        <taxon>Insecta</taxon>
        <taxon>Pterygota</taxon>
        <taxon>Neoptera</taxon>
        <taxon>Endopterygota</taxon>
        <taxon>Hymenoptera</taxon>
        <taxon>Apocrita</taxon>
        <taxon>Ichneumonoidea</taxon>
        <taxon>Braconidae</taxon>
        <taxon>Microgastrinae</taxon>
        <taxon>Cotesia</taxon>
    </lineage>
</organism>
<proteinExistence type="predicted"/>
<accession>A0AAV7IE40</accession>
<dbReference type="Proteomes" id="UP000826195">
    <property type="component" value="Unassembled WGS sequence"/>
</dbReference>
<sequence length="70" mass="7849">MGYAGRTLTNTGIRDIEEDHRCTETEIGLQKGDIRKIVVVCVCVCINLKSKTEDFLAVISRQNILHCAQK</sequence>
<protein>
    <submittedName>
        <fullName evidence="1">Uncharacterized protein</fullName>
    </submittedName>
</protein>
<comment type="caution">
    <text evidence="1">The sequence shown here is derived from an EMBL/GenBank/DDBJ whole genome shotgun (WGS) entry which is preliminary data.</text>
</comment>
<name>A0AAV7IE40_COTGL</name>
<keyword evidence="2" id="KW-1185">Reference proteome</keyword>
<dbReference type="AlphaFoldDB" id="A0AAV7IE40"/>
<dbReference type="EMBL" id="JAHXZJ010001864">
    <property type="protein sequence ID" value="KAH0549527.1"/>
    <property type="molecule type" value="Genomic_DNA"/>
</dbReference>